<evidence type="ECO:0000256" key="4">
    <source>
        <dbReference type="ARBA" id="ARBA00023098"/>
    </source>
</evidence>
<dbReference type="SUPFAM" id="SSF53335">
    <property type="entry name" value="S-adenosyl-L-methionine-dependent methyltransferases"/>
    <property type="match status" value="1"/>
</dbReference>
<dbReference type="InterPro" id="IPR003595">
    <property type="entry name" value="Tyr_Pase_cat"/>
</dbReference>
<dbReference type="SMART" id="SM00404">
    <property type="entry name" value="PTPc_motif"/>
    <property type="match status" value="1"/>
</dbReference>
<keyword evidence="2" id="KW-0863">Zinc-finger</keyword>
<evidence type="ECO:0000256" key="6">
    <source>
        <dbReference type="PIRSR" id="PIRSR630564-2"/>
    </source>
</evidence>
<dbReference type="Gene3D" id="3.30.40.10">
    <property type="entry name" value="Zinc/RING finger domain, C3HC4 (zinc finger)"/>
    <property type="match status" value="1"/>
</dbReference>
<dbReference type="Proteomes" id="UP000005239">
    <property type="component" value="Unassembled WGS sequence"/>
</dbReference>
<dbReference type="PANTHER" id="PTHR10807:SF128">
    <property type="entry name" value="PHOSPHATIDYLINOSITOL-3,5-BISPHOSPHATE 3-PHOSPHATASE"/>
    <property type="match status" value="1"/>
</dbReference>
<dbReference type="InterPro" id="IPR016130">
    <property type="entry name" value="Tyr_Pase_AS"/>
</dbReference>
<dbReference type="EnsemblMetazoa" id="PPA19896.1">
    <property type="protein sequence ID" value="PPA19896.1"/>
    <property type="gene ID" value="WBGene00109450"/>
</dbReference>
<keyword evidence="2" id="KW-0479">Metal-binding</keyword>
<dbReference type="InterPro" id="IPR029021">
    <property type="entry name" value="Prot-tyrosine_phosphatase-like"/>
</dbReference>
<dbReference type="GO" id="GO:0016020">
    <property type="term" value="C:membrane"/>
    <property type="evidence" value="ECO:0000318"/>
    <property type="project" value="GO_Central"/>
</dbReference>
<dbReference type="PROSITE" id="PS50088">
    <property type="entry name" value="ANK_REPEAT"/>
    <property type="match status" value="1"/>
</dbReference>
<dbReference type="InterPro" id="IPR001841">
    <property type="entry name" value="Znf_RING"/>
</dbReference>
<dbReference type="Pfam" id="PF06602">
    <property type="entry name" value="Myotub-related"/>
    <property type="match status" value="1"/>
</dbReference>
<evidence type="ECO:0000313" key="7">
    <source>
        <dbReference type="EnsemblMetazoa" id="PPA19896.1"/>
    </source>
</evidence>
<keyword evidence="4" id="KW-0443">Lipid metabolism</keyword>
<comment type="similarity">
    <text evidence="1">Belongs to the protein-tyrosine phosphatase family. Non-receptor class myotubularin subfamily.</text>
</comment>
<dbReference type="Gene3D" id="1.25.40.20">
    <property type="entry name" value="Ankyrin repeat-containing domain"/>
    <property type="match status" value="2"/>
</dbReference>
<dbReference type="InterPro" id="IPR011993">
    <property type="entry name" value="PH-like_dom_sf"/>
</dbReference>
<dbReference type="PANTHER" id="PTHR10807">
    <property type="entry name" value="MYOTUBULARIN-RELATED"/>
    <property type="match status" value="1"/>
</dbReference>
<dbReference type="PROSITE" id="PS00383">
    <property type="entry name" value="TYR_PHOSPHATASE_1"/>
    <property type="match status" value="1"/>
</dbReference>
<dbReference type="InterPro" id="IPR010569">
    <property type="entry name" value="Myotubularin-like_Pase_dom"/>
</dbReference>
<dbReference type="SUPFAM" id="SSF50729">
    <property type="entry name" value="PH domain-like"/>
    <property type="match status" value="1"/>
</dbReference>
<dbReference type="PROSITE" id="PS51339">
    <property type="entry name" value="PPASE_MYOTUBULARIN"/>
    <property type="match status" value="1"/>
</dbReference>
<feature type="binding site" evidence="6">
    <location>
        <begin position="621"/>
        <end position="624"/>
    </location>
    <ligand>
        <name>substrate</name>
    </ligand>
</feature>
<dbReference type="GO" id="GO:0046856">
    <property type="term" value="P:phosphatidylinositol dephosphorylation"/>
    <property type="evidence" value="ECO:0000318"/>
    <property type="project" value="GO_Central"/>
</dbReference>
<dbReference type="SUPFAM" id="SSF48403">
    <property type="entry name" value="Ankyrin repeat"/>
    <property type="match status" value="1"/>
</dbReference>
<evidence type="ECO:0000256" key="1">
    <source>
        <dbReference type="ARBA" id="ARBA00007471"/>
    </source>
</evidence>
<keyword evidence="8" id="KW-1185">Reference proteome</keyword>
<dbReference type="InterPro" id="IPR002110">
    <property type="entry name" value="Ankyrin_rpt"/>
</dbReference>
<dbReference type="InterPro" id="IPR013083">
    <property type="entry name" value="Znf_RING/FYVE/PHD"/>
</dbReference>
<feature type="binding site" evidence="6">
    <location>
        <begin position="644"/>
        <end position="645"/>
    </location>
    <ligand>
        <name>substrate</name>
    </ligand>
</feature>
<dbReference type="Pfam" id="PF13920">
    <property type="entry name" value="zf-C3HC4_3"/>
    <property type="match status" value="1"/>
</dbReference>
<protein>
    <submittedName>
        <fullName evidence="7">Phosphatidylinositol-3-phosphate phosphatase</fullName>
    </submittedName>
</protein>
<evidence type="ECO:0000313" key="8">
    <source>
        <dbReference type="Proteomes" id="UP000005239"/>
    </source>
</evidence>
<feature type="binding site" evidence="6">
    <location>
        <begin position="706"/>
        <end position="712"/>
    </location>
    <ligand>
        <name>substrate</name>
    </ligand>
</feature>
<dbReference type="InterPro" id="IPR036770">
    <property type="entry name" value="Ankyrin_rpt-contain_sf"/>
</dbReference>
<keyword evidence="3" id="KW-0862">Zinc</keyword>
<dbReference type="CDD" id="cd14507">
    <property type="entry name" value="PTP-MTM-like"/>
    <property type="match status" value="1"/>
</dbReference>
<dbReference type="GO" id="GO:0008270">
    <property type="term" value="F:zinc ion binding"/>
    <property type="evidence" value="ECO:0007669"/>
    <property type="project" value="UniProtKB-KW"/>
</dbReference>
<evidence type="ECO:0000256" key="5">
    <source>
        <dbReference type="PIRSR" id="PIRSR630564-1"/>
    </source>
</evidence>
<reference evidence="7" key="2">
    <citation type="submission" date="2022-06" db="UniProtKB">
        <authorList>
            <consortium name="EnsemblMetazoa"/>
        </authorList>
    </citation>
    <scope>IDENTIFICATION</scope>
    <source>
        <strain evidence="7">PS312</strain>
    </source>
</reference>
<dbReference type="InterPro" id="IPR029063">
    <property type="entry name" value="SAM-dependent_MTases_sf"/>
</dbReference>
<dbReference type="PROSITE" id="PS50089">
    <property type="entry name" value="ZF_RING_2"/>
    <property type="match status" value="1"/>
</dbReference>
<accession>A0A8R1UCJ6</accession>
<evidence type="ECO:0000256" key="3">
    <source>
        <dbReference type="ARBA" id="ARBA00022833"/>
    </source>
</evidence>
<proteinExistence type="inferred from homology"/>
<sequence>MSFVITEFTSFYISYTQLACQISILSISWPISCPVRSIVSTMDLTDYPDRIIGIVSEIEAHITGLSKAHNFSIESIRRHYVMSTLFVGCPLSNELMVEPSTLHATSPITPVTVSPRETSLIKIPNDLEEVAEEADSELSFEHVSYAKKLDVPSPLDTKREYQVSFSYVESPYVYVRPLGEKLPVMPDDVSLLPTLTPVSVAVGSPVLVQGALRNGNCILEERQRWRRGVVETNYGASVDVRLADYGVLIKGAKAAKLRPLPIEYANAPSVYRMHFDTTNETLLHEIRRFNLRSIVIGEGERAEDEYEVLSAKPILDASGKIHRLGQSQSISAASNRSRHASATKWIQWMTTMDWMQRDWLLRGESIEYAEKSMGLLVAGGRIDGQLIITNYRLLYEATSYDENEEYNPIFDMPVGLILKIEKIGNQSGMGRKGEIYGVMIITKDNNCIRLSCSDASNRRKNLVEALTNVCFPINRAKKMFAFSHEYDEEAVNGWTISDPEREFKRLGLPSSSWNYTTINSNYQLATTYPRMLVVPAAAVESGKEFIKKVANFRSKQRFAVLSWIDRISEAVILRSSQPLTGMTMKKCSEDELYMKMIVDCNTNGHRMIIYDARPSVNATVNRAKGGGYEVEYDRCTLKFLNIQNIHVVRDSLKKLQEALFPRVNNKNYLRQVDESRWIHHIQSILEGVSSIVNTVHNEKCSTLVHCSDGWDRTSQLTSLAMLCLDPYYRTIEGFAVLIEKEWCSFGHKFSQRCSQGVDGSSDQERSPIFIQFLDCVFQIMTQFPVYFEFTESLLLDVAHHLYSGRFGTFLFNSEKERLVDNSCATTTVSLWTHLLGRKKELTNPLYLKGTVLLLNPSHRVIQVWISYYGRHNDEIISPLSNKMSRYGLSRALGARTLLNNIVAKYEQSSSRIDSSPPRMGEVSSGNRDVSVEHNFPLRSLKRLDDVFFQVNDKVALVSLNIPRKDLTLETSFTVKTVDYSNGNYGLQTSTRQSSRINYSKVDSPNEILLPIYLGGASMDDPRRLLYEPKGENPNRVEGGELMEAIRRWTSTGCRMDFLFAIKEKEIVNRPIGGVLPIQEAVIQGNLDAMVMLVALGADRMALDPSKNTLLHLAAVHGRSKVVESLLTFISGEINSINLDGETPLHVAARHSKTSAVVFDRLLSAQSIKLNITTLEGETVMHTVVKLPESETKQAMVSRLLMYSRGHVNLNQMNHNGFNPLHLACLLGMTKTVEVILSNRPQLNQVVCKSGLLPIHLSAYYGKSKTIAVFIENHPEMVHSLVPSSGQSCLHLSVSQWDSMVRHKEVYASLDLQAICASIGKDLKMSELATKVRPHWELAALFILASNGADPRIINEDGFRALDIIPDLVAMVFSVHLARGAYSRPRGLLPMTSSSAEKFDMKEVTMCTFDCNDSPADVEFLPCGHRVICMSCVKGTSLRRCPLCYKAISSAKCTTDGSSVDICKKAAEEKKAAEIEEQKKREEEAARKAEEKKEEEVRKLKARLEELEHSIEQCVICMDAVPSIAFLSQVTTLTLESGTAISYIAAKGANPRSETKAHYEYHEPTFNSKRRGSGYTLHDDYDDWEGVNAICQLIDTIMHVEREYDFFENKNVLEIGFSTGLPALLALGKGANEVSVHSQSPTTLECFIRPTLQRAFPTFSSKIKLSSGEFMDARVNKKFDVILAPEILNCPRSEYDEIHSMLERGLTDDGVCFISSRTTYLSNDSGSLTDFLTLLAKHRKFVPLIRWCSPSSDIHPRQIIQITRNLNY</sequence>
<dbReference type="Gene3D" id="2.30.29.30">
    <property type="entry name" value="Pleckstrin-homology domain (PH domain)/Phosphotyrosine-binding domain (PTB)"/>
    <property type="match status" value="1"/>
</dbReference>
<accession>A0A2A6BAD6</accession>
<feature type="active site" description="Phosphocysteine intermediate" evidence="5">
    <location>
        <position position="706"/>
    </location>
</feature>
<dbReference type="PROSITE" id="PS50297">
    <property type="entry name" value="ANK_REP_REGION"/>
    <property type="match status" value="1"/>
</dbReference>
<reference evidence="8" key="1">
    <citation type="journal article" date="2008" name="Nat. Genet.">
        <title>The Pristionchus pacificus genome provides a unique perspective on nematode lifestyle and parasitism.</title>
        <authorList>
            <person name="Dieterich C."/>
            <person name="Clifton S.W."/>
            <person name="Schuster L.N."/>
            <person name="Chinwalla A."/>
            <person name="Delehaunty K."/>
            <person name="Dinkelacker I."/>
            <person name="Fulton L."/>
            <person name="Fulton R."/>
            <person name="Godfrey J."/>
            <person name="Minx P."/>
            <person name="Mitreva M."/>
            <person name="Roeseler W."/>
            <person name="Tian H."/>
            <person name="Witte H."/>
            <person name="Yang S.P."/>
            <person name="Wilson R.K."/>
            <person name="Sommer R.J."/>
        </authorList>
    </citation>
    <scope>NUCLEOTIDE SEQUENCE [LARGE SCALE GENOMIC DNA]</scope>
    <source>
        <strain evidence="8">PS312</strain>
    </source>
</reference>
<dbReference type="Gene3D" id="3.40.50.150">
    <property type="entry name" value="Vaccinia Virus protein VP39"/>
    <property type="match status" value="1"/>
</dbReference>
<dbReference type="GO" id="GO:0004438">
    <property type="term" value="F:phosphatidylinositol-3-phosphate phosphatase activity"/>
    <property type="evidence" value="ECO:0000318"/>
    <property type="project" value="GO_Central"/>
</dbReference>
<dbReference type="SUPFAM" id="SSF52799">
    <property type="entry name" value="(Phosphotyrosine protein) phosphatases II"/>
    <property type="match status" value="1"/>
</dbReference>
<dbReference type="Pfam" id="PF12796">
    <property type="entry name" value="Ank_2"/>
    <property type="match status" value="1"/>
</dbReference>
<organism evidence="7 8">
    <name type="scientific">Pristionchus pacificus</name>
    <name type="common">Parasitic nematode worm</name>
    <dbReference type="NCBI Taxonomy" id="54126"/>
    <lineage>
        <taxon>Eukaryota</taxon>
        <taxon>Metazoa</taxon>
        <taxon>Ecdysozoa</taxon>
        <taxon>Nematoda</taxon>
        <taxon>Chromadorea</taxon>
        <taxon>Rhabditida</taxon>
        <taxon>Rhabditina</taxon>
        <taxon>Diplogasteromorpha</taxon>
        <taxon>Diplogasteroidea</taxon>
        <taxon>Neodiplogasteridae</taxon>
        <taxon>Pristionchus</taxon>
    </lineage>
</organism>
<evidence type="ECO:0000256" key="2">
    <source>
        <dbReference type="ARBA" id="ARBA00022771"/>
    </source>
</evidence>
<dbReference type="SMART" id="SM00248">
    <property type="entry name" value="ANK"/>
    <property type="match status" value="5"/>
</dbReference>
<dbReference type="InterPro" id="IPR030564">
    <property type="entry name" value="Myotubularin"/>
</dbReference>
<dbReference type="GO" id="GO:0005737">
    <property type="term" value="C:cytoplasm"/>
    <property type="evidence" value="ECO:0000318"/>
    <property type="project" value="GO_Central"/>
</dbReference>
<gene>
    <name evidence="7" type="primary">WBGene00109450</name>
</gene>
<dbReference type="GO" id="GO:0052629">
    <property type="term" value="F:phosphatidylinositol-3,5-bisphosphate 3-phosphatase activity"/>
    <property type="evidence" value="ECO:0000318"/>
    <property type="project" value="GO_Central"/>
</dbReference>
<name>A0A2A6BAD6_PRIPA</name>